<reference evidence="6" key="1">
    <citation type="submission" date="2009-07" db="EMBL/GenBank/DDBJ databases">
        <authorList>
            <consortium name="US DOE Joint Genome Institute (JGI-PGF)"/>
            <person name="Lucas S."/>
            <person name="Copeland A."/>
            <person name="Lapidus A."/>
            <person name="Glavina del Rio T."/>
            <person name="Tice H."/>
            <person name="Bruce D."/>
            <person name="Goodwin L."/>
            <person name="Pitluck S."/>
            <person name="Larimer F."/>
            <person name="Land M.L."/>
            <person name="Mouttaki H."/>
            <person name="He Z."/>
            <person name="Zhou J."/>
            <person name="Hemme C.L."/>
        </authorList>
    </citation>
    <scope>NUCLEOTIDE SEQUENCE [LARGE SCALE GENOMIC DNA]</scope>
    <source>
        <strain evidence="6">DSM 2782</strain>
    </source>
</reference>
<keyword evidence="2 4" id="KW-0442">Lipid degradation</keyword>
<evidence type="ECO:0000256" key="3">
    <source>
        <dbReference type="ARBA" id="ARBA00023098"/>
    </source>
</evidence>
<dbReference type="Gene3D" id="3.40.1090.10">
    <property type="entry name" value="Cytosolic phospholipase A2 catalytic domain"/>
    <property type="match status" value="2"/>
</dbReference>
<dbReference type="AlphaFoldDB" id="F1TIU3"/>
<dbReference type="RefSeq" id="WP_004622649.1">
    <property type="nucleotide sequence ID" value="NZ_ACXX02000023.1"/>
</dbReference>
<dbReference type="Proteomes" id="UP000003860">
    <property type="component" value="Unassembled WGS sequence"/>
</dbReference>
<keyword evidence="3 4" id="KW-0443">Lipid metabolism</keyword>
<evidence type="ECO:0000256" key="4">
    <source>
        <dbReference type="PROSITE-ProRule" id="PRU01161"/>
    </source>
</evidence>
<dbReference type="Pfam" id="PF19890">
    <property type="entry name" value="DUF6363"/>
    <property type="match status" value="1"/>
</dbReference>
<dbReference type="CDD" id="cd07208">
    <property type="entry name" value="Pat_hypo_Ecoli_yjju_like"/>
    <property type="match status" value="1"/>
</dbReference>
<dbReference type="SUPFAM" id="SSF52151">
    <property type="entry name" value="FabD/lysophospholipase-like"/>
    <property type="match status" value="1"/>
</dbReference>
<evidence type="ECO:0000259" key="5">
    <source>
        <dbReference type="PROSITE" id="PS51635"/>
    </source>
</evidence>
<feature type="short sequence motif" description="GXGXXG" evidence="4">
    <location>
        <begin position="10"/>
        <end position="15"/>
    </location>
</feature>
<dbReference type="PANTHER" id="PTHR14226:SF25">
    <property type="entry name" value="PHOSPHOESTERASE"/>
    <property type="match status" value="1"/>
</dbReference>
<dbReference type="InterPro" id="IPR045943">
    <property type="entry name" value="DUF6363"/>
</dbReference>
<dbReference type="InterPro" id="IPR002641">
    <property type="entry name" value="PNPLA_dom"/>
</dbReference>
<feature type="domain" description="PNPLA" evidence="5">
    <location>
        <begin position="6"/>
        <end position="172"/>
    </location>
</feature>
<gene>
    <name evidence="6" type="ORF">Cpap_0028</name>
</gene>
<feature type="active site" description="Nucleophile" evidence="4">
    <location>
        <position position="39"/>
    </location>
</feature>
<keyword evidence="7" id="KW-1185">Reference proteome</keyword>
<dbReference type="InterPro" id="IPR016035">
    <property type="entry name" value="Acyl_Trfase/lysoPLipase"/>
</dbReference>
<dbReference type="STRING" id="588581.Cpap_0028"/>
<accession>F1TIU3</accession>
<dbReference type="InterPro" id="IPR050301">
    <property type="entry name" value="NTE"/>
</dbReference>
<reference evidence="6" key="2">
    <citation type="submission" date="2011-01" db="EMBL/GenBank/DDBJ databases">
        <title>The Non-contiguous Finished genome of Clostridium papyrosolvens.</title>
        <authorList>
            <person name="Lucas S."/>
            <person name="Copeland A."/>
            <person name="Lapidus A."/>
            <person name="Cheng J.-F."/>
            <person name="Goodwin L."/>
            <person name="Pitluck S."/>
            <person name="Misra M."/>
            <person name="Chertkov O."/>
            <person name="Detter J.C."/>
            <person name="Han C."/>
            <person name="Tapia R."/>
            <person name="Land M."/>
            <person name="Hauser L."/>
            <person name="Kyrpides N."/>
            <person name="Ivanova N."/>
            <person name="Pagani I."/>
            <person name="Mouttaki H."/>
            <person name="He Z."/>
            <person name="Zhou J."/>
            <person name="Hemme C.L."/>
            <person name="Woyke T."/>
        </authorList>
    </citation>
    <scope>NUCLEOTIDE SEQUENCE [LARGE SCALE GENOMIC DNA]</scope>
    <source>
        <strain evidence="6">DSM 2782</strain>
    </source>
</reference>
<dbReference type="GO" id="GO:0016787">
    <property type="term" value="F:hydrolase activity"/>
    <property type="evidence" value="ECO:0007669"/>
    <property type="project" value="UniProtKB-UniRule"/>
</dbReference>
<feature type="short sequence motif" description="DGA/G" evidence="4">
    <location>
        <begin position="159"/>
        <end position="161"/>
    </location>
</feature>
<keyword evidence="1 4" id="KW-0378">Hydrolase</keyword>
<dbReference type="Pfam" id="PF01734">
    <property type="entry name" value="Patatin"/>
    <property type="match status" value="1"/>
</dbReference>
<organism evidence="6 7">
    <name type="scientific">Ruminiclostridium papyrosolvens DSM 2782</name>
    <dbReference type="NCBI Taxonomy" id="588581"/>
    <lineage>
        <taxon>Bacteria</taxon>
        <taxon>Bacillati</taxon>
        <taxon>Bacillota</taxon>
        <taxon>Clostridia</taxon>
        <taxon>Eubacteriales</taxon>
        <taxon>Oscillospiraceae</taxon>
        <taxon>Ruminiclostridium</taxon>
    </lineage>
</organism>
<evidence type="ECO:0000256" key="2">
    <source>
        <dbReference type="ARBA" id="ARBA00022963"/>
    </source>
</evidence>
<dbReference type="eggNOG" id="COG4667">
    <property type="taxonomic scope" value="Bacteria"/>
</dbReference>
<dbReference type="OrthoDB" id="9802424at2"/>
<feature type="active site" description="Proton acceptor" evidence="4">
    <location>
        <position position="159"/>
    </location>
</feature>
<evidence type="ECO:0000313" key="6">
    <source>
        <dbReference type="EMBL" id="EGD45672.1"/>
    </source>
</evidence>
<dbReference type="EMBL" id="ACXX02000023">
    <property type="protein sequence ID" value="EGD45672.1"/>
    <property type="molecule type" value="Genomic_DNA"/>
</dbReference>
<dbReference type="PANTHER" id="PTHR14226">
    <property type="entry name" value="NEUROPATHY TARGET ESTERASE/SWISS CHEESE D.MELANOGASTER"/>
    <property type="match status" value="1"/>
</dbReference>
<feature type="short sequence motif" description="GXSXG" evidence="4">
    <location>
        <begin position="37"/>
        <end position="41"/>
    </location>
</feature>
<proteinExistence type="predicted"/>
<evidence type="ECO:0000256" key="1">
    <source>
        <dbReference type="ARBA" id="ARBA00022801"/>
    </source>
</evidence>
<protein>
    <submittedName>
        <fullName evidence="6">Patatin</fullName>
    </submittedName>
</protein>
<dbReference type="PROSITE" id="PS51635">
    <property type="entry name" value="PNPLA"/>
    <property type="match status" value="1"/>
</dbReference>
<comment type="caution">
    <text evidence="6">The sequence shown here is derived from an EMBL/GenBank/DDBJ whole genome shotgun (WGS) entry which is preliminary data.</text>
</comment>
<evidence type="ECO:0000313" key="7">
    <source>
        <dbReference type="Proteomes" id="UP000003860"/>
    </source>
</evidence>
<dbReference type="InterPro" id="IPR037483">
    <property type="entry name" value="YjjU-like"/>
</dbReference>
<sequence length="291" mass="33074">MNKVNLVLEGGGMRGLYTAGVLDCFLDHKMFFKDIVGVSAGACNSVSYITGQRGRNLEINAGYCNDDRYLSIKGLFTRGSIFNMDFLFDDIPNKLIPFDYDKFKNSDCNLTVVATDCETGKSYYAPVKDMRVDDVYVRASSSIPLVSPIVEAAGRKLVDGGPSDSIPIHYSVHNGFDKHVVILTRHKGYEKKPNKFYPMYKFKLKNYPNLSQTIKNRHIYYNESVKLAEKLEEENKAVIIRPKKPIEISRFERNPENLKKLYVEGYKDAEEKYSELIQLCGDCSNFSSLQS</sequence>
<dbReference type="GO" id="GO:0016042">
    <property type="term" value="P:lipid catabolic process"/>
    <property type="evidence" value="ECO:0007669"/>
    <property type="project" value="UniProtKB-UniRule"/>
</dbReference>
<name>F1TIU3_9FIRM</name>